<feature type="domain" description="V-ATPase proteolipid subunit C-like" evidence="9">
    <location>
        <begin position="9"/>
        <end position="68"/>
    </location>
</feature>
<dbReference type="PANTHER" id="PTHR10263">
    <property type="entry name" value="V-TYPE PROTON ATPASE PROTEOLIPID SUBUNIT"/>
    <property type="match status" value="1"/>
</dbReference>
<keyword evidence="6" id="KW-0406">Ion transport</keyword>
<dbReference type="eggNOG" id="COG0636">
    <property type="taxonomic scope" value="Bacteria"/>
</dbReference>
<feature type="domain" description="V-ATPase proteolipid subunit C-like" evidence="9">
    <location>
        <begin position="85"/>
        <end position="144"/>
    </location>
</feature>
<evidence type="ECO:0000313" key="11">
    <source>
        <dbReference type="Proteomes" id="UP000027616"/>
    </source>
</evidence>
<dbReference type="PATRIC" id="fig|1433126.3.peg.2217"/>
<keyword evidence="7 8" id="KW-0472">Membrane</keyword>
<dbReference type="SUPFAM" id="SSF81333">
    <property type="entry name" value="F1F0 ATP synthase subunit C"/>
    <property type="match status" value="2"/>
</dbReference>
<evidence type="ECO:0000256" key="3">
    <source>
        <dbReference type="ARBA" id="ARBA00022448"/>
    </source>
</evidence>
<feature type="transmembrane region" description="Helical" evidence="8">
    <location>
        <begin position="80"/>
        <end position="100"/>
    </location>
</feature>
<dbReference type="STRING" id="1433126.BN938_2244"/>
<reference evidence="10 11" key="1">
    <citation type="journal article" date="2015" name="Genome Announc.">
        <title>Complete Genome Sequence of the Novel Leech Symbiont Mucinivorans hirudinis M3T.</title>
        <authorList>
            <person name="Nelson M.C."/>
            <person name="Bomar L."/>
            <person name="Graf J."/>
        </authorList>
    </citation>
    <scope>NUCLEOTIDE SEQUENCE [LARGE SCALE GENOMIC DNA]</scope>
    <source>
        <strain evidence="11">M3</strain>
    </source>
</reference>
<dbReference type="EMBL" id="HG934468">
    <property type="protein sequence ID" value="CDN32316.1"/>
    <property type="molecule type" value="Genomic_DNA"/>
</dbReference>
<comment type="similarity">
    <text evidence="2">Belongs to the V-ATPase proteolipid subunit family.</text>
</comment>
<organism evidence="10 11">
    <name type="scientific">Mucinivorans hirudinis</name>
    <dbReference type="NCBI Taxonomy" id="1433126"/>
    <lineage>
        <taxon>Bacteria</taxon>
        <taxon>Pseudomonadati</taxon>
        <taxon>Bacteroidota</taxon>
        <taxon>Bacteroidia</taxon>
        <taxon>Bacteroidales</taxon>
        <taxon>Rikenellaceae</taxon>
        <taxon>Mucinivorans</taxon>
    </lineage>
</organism>
<evidence type="ECO:0000313" key="10">
    <source>
        <dbReference type="EMBL" id="CDN32316.1"/>
    </source>
</evidence>
<dbReference type="HOGENOM" id="CLU_126047_0_0_10"/>
<dbReference type="GO" id="GO:0016787">
    <property type="term" value="F:hydrolase activity"/>
    <property type="evidence" value="ECO:0007669"/>
    <property type="project" value="UniProtKB-KW"/>
</dbReference>
<dbReference type="GO" id="GO:0015078">
    <property type="term" value="F:proton transmembrane transporter activity"/>
    <property type="evidence" value="ECO:0007669"/>
    <property type="project" value="InterPro"/>
</dbReference>
<evidence type="ECO:0000256" key="5">
    <source>
        <dbReference type="ARBA" id="ARBA00022989"/>
    </source>
</evidence>
<keyword evidence="4 8" id="KW-0812">Transmembrane</keyword>
<evidence type="ECO:0000256" key="6">
    <source>
        <dbReference type="ARBA" id="ARBA00023065"/>
    </source>
</evidence>
<feature type="transmembrane region" description="Helical" evidence="8">
    <location>
        <begin position="47"/>
        <end position="68"/>
    </location>
</feature>
<dbReference type="CDD" id="cd18179">
    <property type="entry name" value="ATP-synt_Vo_Ao_c_NTPK_rpt1"/>
    <property type="match status" value="1"/>
</dbReference>
<evidence type="ECO:0000256" key="1">
    <source>
        <dbReference type="ARBA" id="ARBA00004141"/>
    </source>
</evidence>
<keyword evidence="10" id="KW-0378">Hydrolase</keyword>
<keyword evidence="11" id="KW-1185">Reference proteome</keyword>
<dbReference type="InterPro" id="IPR035921">
    <property type="entry name" value="F/V-ATP_Csub_sf"/>
</dbReference>
<dbReference type="GO" id="GO:0033177">
    <property type="term" value="C:proton-transporting two-sector ATPase complex, proton-transporting domain"/>
    <property type="evidence" value="ECO:0007669"/>
    <property type="project" value="InterPro"/>
</dbReference>
<dbReference type="InterPro" id="IPR002379">
    <property type="entry name" value="ATPase_proteolipid_c-like_dom"/>
</dbReference>
<name>A0A060R9L6_9BACT</name>
<dbReference type="AlphaFoldDB" id="A0A060R9L6"/>
<keyword evidence="3" id="KW-0813">Transport</keyword>
<dbReference type="Gene3D" id="1.20.120.610">
    <property type="entry name" value="lithium bound rotor ring of v- atpase"/>
    <property type="match status" value="1"/>
</dbReference>
<dbReference type="Proteomes" id="UP000027616">
    <property type="component" value="Chromosome I"/>
</dbReference>
<evidence type="ECO:0000259" key="9">
    <source>
        <dbReference type="Pfam" id="PF00137"/>
    </source>
</evidence>
<feature type="transmembrane region" description="Helical" evidence="8">
    <location>
        <begin position="120"/>
        <end position="144"/>
    </location>
</feature>
<dbReference type="KEGG" id="rbc:BN938_2244"/>
<protein>
    <submittedName>
        <fullName evidence="10">V-type ATP synthase subunit K</fullName>
        <ecNumber evidence="10">3.6.3.14</ecNumber>
    </submittedName>
</protein>
<accession>A0A060R9L6</accession>
<evidence type="ECO:0000256" key="2">
    <source>
        <dbReference type="ARBA" id="ARBA00007296"/>
    </source>
</evidence>
<proteinExistence type="inferred from homology"/>
<dbReference type="Pfam" id="PF00137">
    <property type="entry name" value="ATP-synt_C"/>
    <property type="match status" value="2"/>
</dbReference>
<evidence type="ECO:0000256" key="7">
    <source>
        <dbReference type="ARBA" id="ARBA00023136"/>
    </source>
</evidence>
<keyword evidence="5 8" id="KW-1133">Transmembrane helix</keyword>
<sequence>MEPILIAYLGVAAMLIFSGIGSCYGTTISGNAAVGAMKKNKGAFGSYMILCAMPSTQGLYGFLGYFLLKGFLTPEITMAQASAILGGGLALGLVSLWSSLRQGQLAANGISAIGNGHDVFGNSLILVAFPELYAILGVAAVFFISQAI</sequence>
<gene>
    <name evidence="10" type="ORF">BN938_2244</name>
</gene>
<evidence type="ECO:0000256" key="4">
    <source>
        <dbReference type="ARBA" id="ARBA00022692"/>
    </source>
</evidence>
<comment type="subcellular location">
    <subcellularLocation>
        <location evidence="1">Membrane</location>
        <topology evidence="1">Multi-pass membrane protein</topology>
    </subcellularLocation>
</comment>
<dbReference type="EC" id="3.6.3.14" evidence="10"/>
<dbReference type="OrthoDB" id="384481at2"/>
<evidence type="ECO:0000256" key="8">
    <source>
        <dbReference type="SAM" id="Phobius"/>
    </source>
</evidence>